<name>A0ABS5TKL2_9ACTN</name>
<comment type="caution">
    <text evidence="2">The sequence shown here is derived from an EMBL/GenBank/DDBJ whole genome shotgun (WGS) entry which is preliminary data.</text>
</comment>
<feature type="domain" description="N-acetyltransferase" evidence="1">
    <location>
        <begin position="123"/>
        <end position="261"/>
    </location>
</feature>
<dbReference type="PROSITE" id="PS51186">
    <property type="entry name" value="GNAT"/>
    <property type="match status" value="1"/>
</dbReference>
<gene>
    <name evidence="2" type="ORF">KIH74_22070</name>
</gene>
<dbReference type="SUPFAM" id="SSF55729">
    <property type="entry name" value="Acyl-CoA N-acyltransferases (Nat)"/>
    <property type="match status" value="1"/>
</dbReference>
<dbReference type="Gene3D" id="3.40.630.30">
    <property type="match status" value="1"/>
</dbReference>
<dbReference type="Pfam" id="PF00583">
    <property type="entry name" value="Acetyltransf_1"/>
    <property type="match status" value="1"/>
</dbReference>
<sequence length="261" mass="27260">MQFDSESAEAEFMYQYALAAPETLGVSARRLAGGVVMHMRNDPMSYWSKALGFDQDVTPGLLDEILGFYAGCGATSAVLQFTPGLLPGGFAAEAAARGITAGTTWAKLGCEVSEVLPAGSTGLRVGRVAPEQAGEWGETVLRAFGVPGTPLSQMVAGAVSAPGFQAFAAWDGDVMVAGGGLLVHGEVGSLHTGATLPEHRGRGAQSALIAARAEAARRAGCRWLTSETGVPEPGRGNSSLNNLRRAGLRVLYERPNWRWNA</sequence>
<proteinExistence type="predicted"/>
<dbReference type="InterPro" id="IPR016181">
    <property type="entry name" value="Acyl_CoA_acyltransferase"/>
</dbReference>
<dbReference type="InterPro" id="IPR000182">
    <property type="entry name" value="GNAT_dom"/>
</dbReference>
<accession>A0ABS5TKL2</accession>
<evidence type="ECO:0000313" key="2">
    <source>
        <dbReference type="EMBL" id="MBT0771642.1"/>
    </source>
</evidence>
<reference evidence="2 3" key="1">
    <citation type="submission" date="2021-05" db="EMBL/GenBank/DDBJ databases">
        <title>Kineosporia and Streptomyces sp. nov. two new marine actinobacteria isolated from Coral.</title>
        <authorList>
            <person name="Buangrab K."/>
            <person name="Sutthacheep M."/>
            <person name="Yeemin T."/>
            <person name="Harunari E."/>
            <person name="Igarashi Y."/>
            <person name="Kanchanasin P."/>
            <person name="Tanasupawat S."/>
            <person name="Phongsopitanun W."/>
        </authorList>
    </citation>
    <scope>NUCLEOTIDE SEQUENCE [LARGE SCALE GENOMIC DNA]</scope>
    <source>
        <strain evidence="2 3">J2-2</strain>
    </source>
</reference>
<dbReference type="Proteomes" id="UP001197247">
    <property type="component" value="Unassembled WGS sequence"/>
</dbReference>
<organism evidence="2 3">
    <name type="scientific">Kineosporia corallincola</name>
    <dbReference type="NCBI Taxonomy" id="2835133"/>
    <lineage>
        <taxon>Bacteria</taxon>
        <taxon>Bacillati</taxon>
        <taxon>Actinomycetota</taxon>
        <taxon>Actinomycetes</taxon>
        <taxon>Kineosporiales</taxon>
        <taxon>Kineosporiaceae</taxon>
        <taxon>Kineosporia</taxon>
    </lineage>
</organism>
<evidence type="ECO:0000313" key="3">
    <source>
        <dbReference type="Proteomes" id="UP001197247"/>
    </source>
</evidence>
<keyword evidence="3" id="KW-1185">Reference proteome</keyword>
<evidence type="ECO:0000259" key="1">
    <source>
        <dbReference type="PROSITE" id="PS51186"/>
    </source>
</evidence>
<dbReference type="EMBL" id="JAHBAY010000009">
    <property type="protein sequence ID" value="MBT0771642.1"/>
    <property type="molecule type" value="Genomic_DNA"/>
</dbReference>
<dbReference type="RefSeq" id="WP_214158007.1">
    <property type="nucleotide sequence ID" value="NZ_JAHBAY010000009.1"/>
</dbReference>
<protein>
    <recommendedName>
        <fullName evidence="1">N-acetyltransferase domain-containing protein</fullName>
    </recommendedName>
</protein>